<keyword evidence="3" id="KW-1185">Reference proteome</keyword>
<evidence type="ECO:0000259" key="1">
    <source>
        <dbReference type="Pfam" id="PF13362"/>
    </source>
</evidence>
<dbReference type="Proteomes" id="UP000061010">
    <property type="component" value="Chromosome"/>
</dbReference>
<dbReference type="AlphaFoldDB" id="A0A0S1B111"/>
<evidence type="ECO:0000313" key="3">
    <source>
        <dbReference type="Proteomes" id="UP000061010"/>
    </source>
</evidence>
<dbReference type="InterPro" id="IPR049996">
    <property type="entry name" value="Slr7037-like"/>
</dbReference>
<dbReference type="KEGG" id="sacz:AOT14_23630"/>
<evidence type="ECO:0000313" key="2">
    <source>
        <dbReference type="EMBL" id="ALJ28730.1"/>
    </source>
</evidence>
<dbReference type="Pfam" id="PF13362">
    <property type="entry name" value="Toprim_3"/>
    <property type="match status" value="1"/>
</dbReference>
<reference evidence="2 3" key="1">
    <citation type="journal article" date="2015" name="Genome Announc.">
        <title>Complete Genome Sequencing of Stenotrophomonas acidaminiphila ZAC14D2_NAIMI4_2, a Multidrug-Resistant Strain Isolated from Sediments of a Polluted River in Mexico, Uncovers New Antibiotic Resistance Genes and a Novel Class-II Lasso Peptide Biosynthesis Gene Cluster.</title>
        <authorList>
            <person name="Vinuesa P."/>
            <person name="Ochoa-Sanchez L.E."/>
        </authorList>
    </citation>
    <scope>NUCLEOTIDE SEQUENCE [LARGE SCALE GENOMIC DNA]</scope>
    <source>
        <strain evidence="2 3">ZAC14D2_NAIMI4_2</strain>
    </source>
</reference>
<dbReference type="NCBIfam" id="NF042913">
    <property type="entry name" value="CyRepA1"/>
    <property type="match status" value="1"/>
</dbReference>
<dbReference type="InterPro" id="IPR006171">
    <property type="entry name" value="TOPRIM_dom"/>
</dbReference>
<dbReference type="PANTHER" id="PTHR34985:SF1">
    <property type="entry name" value="SLR0554 PROTEIN"/>
    <property type="match status" value="1"/>
</dbReference>
<dbReference type="CDD" id="cd01029">
    <property type="entry name" value="TOPRIM_primases"/>
    <property type="match status" value="1"/>
</dbReference>
<organism evidence="2 3">
    <name type="scientific">Stenotrophomonas acidaminiphila</name>
    <dbReference type="NCBI Taxonomy" id="128780"/>
    <lineage>
        <taxon>Bacteria</taxon>
        <taxon>Pseudomonadati</taxon>
        <taxon>Pseudomonadota</taxon>
        <taxon>Gammaproteobacteria</taxon>
        <taxon>Lysobacterales</taxon>
        <taxon>Lysobacteraceae</taxon>
        <taxon>Stenotrophomonas</taxon>
    </lineage>
</organism>
<sequence>MAASTAWESASGDCGGHQYLTEKHVLPFGLRVATTTTRAALWDSERQRWVPDAIVARAGDLLVPVRTNDGQLVNLQRIDASGRKLFVRGARKRGCFHLIPGKGDPWGAEGYSTAASVHQASGRPVVVAFDAGNLAAVSTHITAVAADNDESGTGQRAAEATGLPWAMPPQMGEDFNDLHAREGLAAVRAALEHMRQPAPPEASVFDTAFDLPPVPELPTKRDELISALHKTTAPTVESAAIAWAVAKRLSVGVPVRESVESISAVIRDAMPRHTLADGTLHALEGGIRWIVGKRRRNAVAAVSPSPQVLAPHLVERTNALPSLSARDYRGVIVLRAPMGSSKTQRIGVPFARWASRQDGRFIALAHRQSLIEELAARLGCDHYQRVSGDEAVHVNSLATCLPSIVKTEHAQIIRECRWLFVDEISQVIRSLAARVTVADRKTMADVLEALRNLVAGAECVIVADAGIDDRTIRFIESCRPGVRIRYLDAAVLEGTTRTAEFGYGPDALQHAYGDMLAELANGRRLWVACGEKSRAVECARLLESSGRRVLLLTSDNAGTREQAQFLAEPDRLSRLYDAVVASPVISSGVSIEHIGRPWFDRVFLIASGATITPADAMQQARRVRYVPALSVVVTPSNRQEIESADAILIGLEQASALEGAHIQASELDSLVAHIEAGDAQQRADFSAGLWWLLERAGYQVRQMAVADGTVTAEDLKMLRAEISQERRDAILAARDLSEFEARRLRNRPVISEDDSAALLRHRIVRDLGLVEPLADGDLDDWDEGRGPRAWDRWTAAFKRIAEDSDSREVADLHRRRFGRARVAAYAYLFDGFPVGPGFRVTGDVSAVLLGRMYQRRQLLAVLGIVPAKWAGDQFALPTGNAATRAMGDLFERMGLKLKRREGTATPKSVNTSLGSKATFGGGSDRNRWYEVMANSWSRAAALAERRNARRVLERVPVETEDYRYWLSLRRDILAKRMPLKDAAALILTTCEERGHATPTTFGERSAVFWIRHVYAPEWRQAVA</sequence>
<dbReference type="SUPFAM" id="SSF52540">
    <property type="entry name" value="P-loop containing nucleoside triphosphate hydrolases"/>
    <property type="match status" value="1"/>
</dbReference>
<dbReference type="InterPro" id="IPR027417">
    <property type="entry name" value="P-loop_NTPase"/>
</dbReference>
<dbReference type="EMBL" id="CP012900">
    <property type="protein sequence ID" value="ALJ28730.1"/>
    <property type="molecule type" value="Genomic_DNA"/>
</dbReference>
<name>A0A0S1B111_9GAMM</name>
<proteinExistence type="predicted"/>
<gene>
    <name evidence="2" type="ORF">AOT14_23630</name>
</gene>
<dbReference type="PATRIC" id="fig|128780.6.peg.2380"/>
<dbReference type="PANTHER" id="PTHR34985">
    <property type="entry name" value="SLR0554 PROTEIN"/>
    <property type="match status" value="1"/>
</dbReference>
<protein>
    <recommendedName>
        <fullName evidence="1">Toprim domain-containing protein</fullName>
    </recommendedName>
</protein>
<accession>A0A0S1B111</accession>
<dbReference type="InterPro" id="IPR034154">
    <property type="entry name" value="TOPRIM_DnaG/twinkle"/>
</dbReference>
<feature type="domain" description="Toprim" evidence="1">
    <location>
        <begin position="108"/>
        <end position="183"/>
    </location>
</feature>